<dbReference type="EMBL" id="JAIWYP010000003">
    <property type="protein sequence ID" value="KAH3846470.1"/>
    <property type="molecule type" value="Genomic_DNA"/>
</dbReference>
<organism evidence="2 3">
    <name type="scientific">Dreissena polymorpha</name>
    <name type="common">Zebra mussel</name>
    <name type="synonym">Mytilus polymorpha</name>
    <dbReference type="NCBI Taxonomy" id="45954"/>
    <lineage>
        <taxon>Eukaryota</taxon>
        <taxon>Metazoa</taxon>
        <taxon>Spiralia</taxon>
        <taxon>Lophotrochozoa</taxon>
        <taxon>Mollusca</taxon>
        <taxon>Bivalvia</taxon>
        <taxon>Autobranchia</taxon>
        <taxon>Heteroconchia</taxon>
        <taxon>Euheterodonta</taxon>
        <taxon>Imparidentia</taxon>
        <taxon>Neoheterodontei</taxon>
        <taxon>Myida</taxon>
        <taxon>Dreissenoidea</taxon>
        <taxon>Dreissenidae</taxon>
        <taxon>Dreissena</taxon>
    </lineage>
</organism>
<accession>A0A9D4KUP2</accession>
<keyword evidence="1" id="KW-1133">Transmembrane helix</keyword>
<evidence type="ECO:0000313" key="3">
    <source>
        <dbReference type="Proteomes" id="UP000828390"/>
    </source>
</evidence>
<proteinExistence type="predicted"/>
<sequence length="63" mass="7347">MQEKTNMVAASHQLREKRKVFKTSAHNDTPFTAKGSKARCWMRWTASLIAAAFWTIMEERMQT</sequence>
<reference evidence="2" key="1">
    <citation type="journal article" date="2019" name="bioRxiv">
        <title>The Genome of the Zebra Mussel, Dreissena polymorpha: A Resource for Invasive Species Research.</title>
        <authorList>
            <person name="McCartney M.A."/>
            <person name="Auch B."/>
            <person name="Kono T."/>
            <person name="Mallez S."/>
            <person name="Zhang Y."/>
            <person name="Obille A."/>
            <person name="Becker A."/>
            <person name="Abrahante J.E."/>
            <person name="Garbe J."/>
            <person name="Badalamenti J.P."/>
            <person name="Herman A."/>
            <person name="Mangelson H."/>
            <person name="Liachko I."/>
            <person name="Sullivan S."/>
            <person name="Sone E.D."/>
            <person name="Koren S."/>
            <person name="Silverstein K.A.T."/>
            <person name="Beckman K.B."/>
            <person name="Gohl D.M."/>
        </authorList>
    </citation>
    <scope>NUCLEOTIDE SEQUENCE</scope>
    <source>
        <strain evidence="2">Duluth1</strain>
        <tissue evidence="2">Whole animal</tissue>
    </source>
</reference>
<dbReference type="Proteomes" id="UP000828390">
    <property type="component" value="Unassembled WGS sequence"/>
</dbReference>
<keyword evidence="1" id="KW-0472">Membrane</keyword>
<evidence type="ECO:0000256" key="1">
    <source>
        <dbReference type="SAM" id="Phobius"/>
    </source>
</evidence>
<gene>
    <name evidence="2" type="ORF">DPMN_088771</name>
</gene>
<reference evidence="2" key="2">
    <citation type="submission" date="2020-11" db="EMBL/GenBank/DDBJ databases">
        <authorList>
            <person name="McCartney M.A."/>
            <person name="Auch B."/>
            <person name="Kono T."/>
            <person name="Mallez S."/>
            <person name="Becker A."/>
            <person name="Gohl D.M."/>
            <person name="Silverstein K.A.T."/>
            <person name="Koren S."/>
            <person name="Bechman K.B."/>
            <person name="Herman A."/>
            <person name="Abrahante J.E."/>
            <person name="Garbe J."/>
        </authorList>
    </citation>
    <scope>NUCLEOTIDE SEQUENCE</scope>
    <source>
        <strain evidence="2">Duluth1</strain>
        <tissue evidence="2">Whole animal</tissue>
    </source>
</reference>
<dbReference type="AlphaFoldDB" id="A0A9D4KUP2"/>
<keyword evidence="1" id="KW-0812">Transmembrane</keyword>
<name>A0A9D4KUP2_DREPO</name>
<feature type="transmembrane region" description="Helical" evidence="1">
    <location>
        <begin position="40"/>
        <end position="57"/>
    </location>
</feature>
<evidence type="ECO:0000313" key="2">
    <source>
        <dbReference type="EMBL" id="KAH3846470.1"/>
    </source>
</evidence>
<keyword evidence="3" id="KW-1185">Reference proteome</keyword>
<comment type="caution">
    <text evidence="2">The sequence shown here is derived from an EMBL/GenBank/DDBJ whole genome shotgun (WGS) entry which is preliminary data.</text>
</comment>
<protein>
    <submittedName>
        <fullName evidence="2">Uncharacterized protein</fullName>
    </submittedName>
</protein>